<evidence type="ECO:0000313" key="3">
    <source>
        <dbReference type="Proteomes" id="UP001229421"/>
    </source>
</evidence>
<name>A0AAD8NZI0_TARER</name>
<evidence type="ECO:0000313" key="2">
    <source>
        <dbReference type="EMBL" id="KAK1426556.1"/>
    </source>
</evidence>
<sequence>MKESSDGISPMKLLTARVKLTRSSNEFKTRNIQGDHVRFSAACDDGPSAMTAPADPICSDCHSGKYDGDSSDQRGPDLCCSIGGGGDETSEDELSKRRWNRKRKWKEFFLLLGYVLISSEFREFFGKLTKEVTDNGNGGED</sequence>
<feature type="compositionally biased region" description="Basic and acidic residues" evidence="1">
    <location>
        <begin position="63"/>
        <end position="75"/>
    </location>
</feature>
<feature type="region of interest" description="Disordered" evidence="1">
    <location>
        <begin position="63"/>
        <end position="97"/>
    </location>
</feature>
<comment type="caution">
    <text evidence="2">The sequence shown here is derived from an EMBL/GenBank/DDBJ whole genome shotgun (WGS) entry which is preliminary data.</text>
</comment>
<dbReference type="EMBL" id="JAUHHV010000004">
    <property type="protein sequence ID" value="KAK1426556.1"/>
    <property type="molecule type" value="Genomic_DNA"/>
</dbReference>
<dbReference type="AlphaFoldDB" id="A0AAD8NZI0"/>
<protein>
    <submittedName>
        <fullName evidence="2">Uncharacterized protein</fullName>
    </submittedName>
</protein>
<gene>
    <name evidence="2" type="ORF">QVD17_15231</name>
</gene>
<reference evidence="2" key="1">
    <citation type="journal article" date="2023" name="bioRxiv">
        <title>Improved chromosome-level genome assembly for marigold (Tagetes erecta).</title>
        <authorList>
            <person name="Jiang F."/>
            <person name="Yuan L."/>
            <person name="Wang S."/>
            <person name="Wang H."/>
            <person name="Xu D."/>
            <person name="Wang A."/>
            <person name="Fan W."/>
        </authorList>
    </citation>
    <scope>NUCLEOTIDE SEQUENCE</scope>
    <source>
        <strain evidence="2">WSJ</strain>
        <tissue evidence="2">Leaf</tissue>
    </source>
</reference>
<proteinExistence type="predicted"/>
<dbReference type="Proteomes" id="UP001229421">
    <property type="component" value="Unassembled WGS sequence"/>
</dbReference>
<keyword evidence="3" id="KW-1185">Reference proteome</keyword>
<accession>A0AAD8NZI0</accession>
<evidence type="ECO:0000256" key="1">
    <source>
        <dbReference type="SAM" id="MobiDB-lite"/>
    </source>
</evidence>
<organism evidence="2 3">
    <name type="scientific">Tagetes erecta</name>
    <name type="common">African marigold</name>
    <dbReference type="NCBI Taxonomy" id="13708"/>
    <lineage>
        <taxon>Eukaryota</taxon>
        <taxon>Viridiplantae</taxon>
        <taxon>Streptophyta</taxon>
        <taxon>Embryophyta</taxon>
        <taxon>Tracheophyta</taxon>
        <taxon>Spermatophyta</taxon>
        <taxon>Magnoliopsida</taxon>
        <taxon>eudicotyledons</taxon>
        <taxon>Gunneridae</taxon>
        <taxon>Pentapetalae</taxon>
        <taxon>asterids</taxon>
        <taxon>campanulids</taxon>
        <taxon>Asterales</taxon>
        <taxon>Asteraceae</taxon>
        <taxon>Asteroideae</taxon>
        <taxon>Heliantheae alliance</taxon>
        <taxon>Tageteae</taxon>
        <taxon>Tagetes</taxon>
    </lineage>
</organism>